<proteinExistence type="predicted"/>
<reference evidence="1" key="2">
    <citation type="submission" date="2020-06" db="EMBL/GenBank/DDBJ databases">
        <title>Helianthus annuus Genome sequencing and assembly Release 2.</title>
        <authorList>
            <person name="Gouzy J."/>
            <person name="Langlade N."/>
            <person name="Munos S."/>
        </authorList>
    </citation>
    <scope>NUCLEOTIDE SEQUENCE</scope>
    <source>
        <tissue evidence="1">Leaves</tissue>
    </source>
</reference>
<evidence type="ECO:0000313" key="2">
    <source>
        <dbReference type="Proteomes" id="UP000215914"/>
    </source>
</evidence>
<dbReference type="Gramene" id="mRNA:HanXRQr2_Chr09g0395831">
    <property type="protein sequence ID" value="mRNA:HanXRQr2_Chr09g0395831"/>
    <property type="gene ID" value="HanXRQr2_Chr09g0395831"/>
</dbReference>
<dbReference type="Proteomes" id="UP000215914">
    <property type="component" value="Unassembled WGS sequence"/>
</dbReference>
<dbReference type="EMBL" id="MNCJ02000324">
    <property type="protein sequence ID" value="KAF5791530.1"/>
    <property type="molecule type" value="Genomic_DNA"/>
</dbReference>
<dbReference type="AlphaFoldDB" id="A0A9K3I7V6"/>
<accession>A0A9K3I7V6</accession>
<name>A0A9K3I7V6_HELAN</name>
<evidence type="ECO:0000313" key="1">
    <source>
        <dbReference type="EMBL" id="KAF5791530.1"/>
    </source>
</evidence>
<reference evidence="1" key="1">
    <citation type="journal article" date="2017" name="Nature">
        <title>The sunflower genome provides insights into oil metabolism, flowering and Asterid evolution.</title>
        <authorList>
            <person name="Badouin H."/>
            <person name="Gouzy J."/>
            <person name="Grassa C.J."/>
            <person name="Murat F."/>
            <person name="Staton S.E."/>
            <person name="Cottret L."/>
            <person name="Lelandais-Briere C."/>
            <person name="Owens G.L."/>
            <person name="Carrere S."/>
            <person name="Mayjonade B."/>
            <person name="Legrand L."/>
            <person name="Gill N."/>
            <person name="Kane N.C."/>
            <person name="Bowers J.E."/>
            <person name="Hubner S."/>
            <person name="Bellec A."/>
            <person name="Berard A."/>
            <person name="Berges H."/>
            <person name="Blanchet N."/>
            <person name="Boniface M.C."/>
            <person name="Brunel D."/>
            <person name="Catrice O."/>
            <person name="Chaidir N."/>
            <person name="Claudel C."/>
            <person name="Donnadieu C."/>
            <person name="Faraut T."/>
            <person name="Fievet G."/>
            <person name="Helmstetter N."/>
            <person name="King M."/>
            <person name="Knapp S.J."/>
            <person name="Lai Z."/>
            <person name="Le Paslier M.C."/>
            <person name="Lippi Y."/>
            <person name="Lorenzon L."/>
            <person name="Mandel J.R."/>
            <person name="Marage G."/>
            <person name="Marchand G."/>
            <person name="Marquand E."/>
            <person name="Bret-Mestries E."/>
            <person name="Morien E."/>
            <person name="Nambeesan S."/>
            <person name="Nguyen T."/>
            <person name="Pegot-Espagnet P."/>
            <person name="Pouilly N."/>
            <person name="Raftis F."/>
            <person name="Sallet E."/>
            <person name="Schiex T."/>
            <person name="Thomas J."/>
            <person name="Vandecasteele C."/>
            <person name="Vares D."/>
            <person name="Vear F."/>
            <person name="Vautrin S."/>
            <person name="Crespi M."/>
            <person name="Mangin B."/>
            <person name="Burke J.M."/>
            <person name="Salse J."/>
            <person name="Munos S."/>
            <person name="Vincourt P."/>
            <person name="Rieseberg L.H."/>
            <person name="Langlade N.B."/>
        </authorList>
    </citation>
    <scope>NUCLEOTIDE SEQUENCE</scope>
    <source>
        <tissue evidence="1">Leaves</tissue>
    </source>
</reference>
<comment type="caution">
    <text evidence="1">The sequence shown here is derived from an EMBL/GenBank/DDBJ whole genome shotgun (WGS) entry which is preliminary data.</text>
</comment>
<sequence length="46" mass="5529">MEHDRWRLTEREGGERRQLTNQGYLKTKGQEYTYIADRSASCFHPL</sequence>
<gene>
    <name evidence="1" type="ORF">HanXRQr2_Chr09g0395831</name>
</gene>
<protein>
    <submittedName>
        <fullName evidence="1">Uncharacterized protein</fullName>
    </submittedName>
</protein>
<organism evidence="1 2">
    <name type="scientific">Helianthus annuus</name>
    <name type="common">Common sunflower</name>
    <dbReference type="NCBI Taxonomy" id="4232"/>
    <lineage>
        <taxon>Eukaryota</taxon>
        <taxon>Viridiplantae</taxon>
        <taxon>Streptophyta</taxon>
        <taxon>Embryophyta</taxon>
        <taxon>Tracheophyta</taxon>
        <taxon>Spermatophyta</taxon>
        <taxon>Magnoliopsida</taxon>
        <taxon>eudicotyledons</taxon>
        <taxon>Gunneridae</taxon>
        <taxon>Pentapetalae</taxon>
        <taxon>asterids</taxon>
        <taxon>campanulids</taxon>
        <taxon>Asterales</taxon>
        <taxon>Asteraceae</taxon>
        <taxon>Asteroideae</taxon>
        <taxon>Heliantheae alliance</taxon>
        <taxon>Heliantheae</taxon>
        <taxon>Helianthus</taxon>
    </lineage>
</organism>
<keyword evidence="2" id="KW-1185">Reference proteome</keyword>